<dbReference type="OrthoDB" id="106834at2"/>
<feature type="region of interest" description="Disordered" evidence="1">
    <location>
        <begin position="228"/>
        <end position="249"/>
    </location>
</feature>
<accession>A0A1H4K2I4</accession>
<dbReference type="Proteomes" id="UP000182409">
    <property type="component" value="Unassembled WGS sequence"/>
</dbReference>
<dbReference type="Gene3D" id="1.10.10.1320">
    <property type="entry name" value="Anti-sigma factor, zinc-finger domain"/>
    <property type="match status" value="1"/>
</dbReference>
<dbReference type="EMBL" id="FNSD01000001">
    <property type="protein sequence ID" value="SEB52315.1"/>
    <property type="molecule type" value="Genomic_DNA"/>
</dbReference>
<protein>
    <recommendedName>
        <fullName evidence="4">Zinc-finger</fullName>
    </recommendedName>
</protein>
<gene>
    <name evidence="2" type="ORF">SAMN05443244_0949</name>
</gene>
<feature type="region of interest" description="Disordered" evidence="1">
    <location>
        <begin position="178"/>
        <end position="208"/>
    </location>
</feature>
<evidence type="ECO:0000313" key="3">
    <source>
        <dbReference type="Proteomes" id="UP000182409"/>
    </source>
</evidence>
<feature type="compositionally biased region" description="Low complexity" evidence="1">
    <location>
        <begin position="232"/>
        <end position="249"/>
    </location>
</feature>
<sequence>MNPQKHEEYILLCSLYSTGDLTEEEWAHLQVHLAFCEECRIVFDQYEHLTSEVMPALGAAAYLESKPEPMSFSLEAAEARLFKHLESEAAEEPPRQQPKTSWRPYVGLAACLVGVGCFVGFRLGNTKPMAVSVTTPATRAPAPSGAAVQPAGSPNGEASLKVDLVAAKREIARLQDQLSAAEARSRESISTSSTAKEQVEAEQTQLAKMTAERDTVIQQLAEVRADSQSLQERAAASSTAATREAGRASSLETELKELTAAVEEKDRLLSLDREFLSHDREIRDLIAARDLYIADIYDVAQNGKTAKPFGRIFYTKDRSLVFYGYDLDKQAGLKQQAVAFQAWGSGDDKQNVSLGLFYQDETKKRWVLQFKDTKTLARLNMVFVTAEPQGGSAKPTGKLLLLAYLQVQANHP</sequence>
<evidence type="ECO:0008006" key="4">
    <source>
        <dbReference type="Google" id="ProtNLM"/>
    </source>
</evidence>
<dbReference type="InterPro" id="IPR041916">
    <property type="entry name" value="Anti_sigma_zinc_sf"/>
</dbReference>
<evidence type="ECO:0000256" key="1">
    <source>
        <dbReference type="SAM" id="MobiDB-lite"/>
    </source>
</evidence>
<name>A0A1H4K2I4_9BACT</name>
<evidence type="ECO:0000313" key="2">
    <source>
        <dbReference type="EMBL" id="SEB52315.1"/>
    </source>
</evidence>
<proteinExistence type="predicted"/>
<organism evidence="2 3">
    <name type="scientific">Terriglobus roseus</name>
    <dbReference type="NCBI Taxonomy" id="392734"/>
    <lineage>
        <taxon>Bacteria</taxon>
        <taxon>Pseudomonadati</taxon>
        <taxon>Acidobacteriota</taxon>
        <taxon>Terriglobia</taxon>
        <taxon>Terriglobales</taxon>
        <taxon>Acidobacteriaceae</taxon>
        <taxon>Terriglobus</taxon>
    </lineage>
</organism>
<dbReference type="AlphaFoldDB" id="A0A1H4K2I4"/>
<dbReference type="RefSeq" id="WP_074652572.1">
    <property type="nucleotide sequence ID" value="NZ_FNSD01000001.1"/>
</dbReference>
<reference evidence="2 3" key="1">
    <citation type="submission" date="2016-10" db="EMBL/GenBank/DDBJ databases">
        <authorList>
            <person name="de Groot N.N."/>
        </authorList>
    </citation>
    <scope>NUCLEOTIDE SEQUENCE [LARGE SCALE GENOMIC DNA]</scope>
    <source>
        <strain evidence="2 3">AB35.6</strain>
    </source>
</reference>